<sequence length="226" mass="26099">MASKNIIADLNKGEKLNGTNYDIWHRKVQYLLNEQELLDHLTNVLTPPEEGTTAQHRRDEQTYDVWCKKDKSTCFTLLSCMHDDPLEEFENFQTTKAMWDQLRLKYGGTSATRLRALTLRFNQYVMDPKHTMAEHLRVMSAMIREMRSAGNDFTDEQQILAVIRSLPDPLWKDIKVVLTHNEGIKNFDDISRHLELEAERVDANRSATLVAKAGQRNGRKAVDPKA</sequence>
<accession>A0AAV6K8L4</accession>
<dbReference type="EMBL" id="JACTNZ010000005">
    <property type="protein sequence ID" value="KAG5548704.1"/>
    <property type="molecule type" value="Genomic_DNA"/>
</dbReference>
<dbReference type="Pfam" id="PF14223">
    <property type="entry name" value="Retrotran_gag_2"/>
    <property type="match status" value="1"/>
</dbReference>
<keyword evidence="2" id="KW-1185">Reference proteome</keyword>
<dbReference type="PANTHER" id="PTHR35317">
    <property type="entry name" value="OS04G0629600 PROTEIN"/>
    <property type="match status" value="1"/>
</dbReference>
<organism evidence="1 2">
    <name type="scientific">Rhododendron griersonianum</name>
    <dbReference type="NCBI Taxonomy" id="479676"/>
    <lineage>
        <taxon>Eukaryota</taxon>
        <taxon>Viridiplantae</taxon>
        <taxon>Streptophyta</taxon>
        <taxon>Embryophyta</taxon>
        <taxon>Tracheophyta</taxon>
        <taxon>Spermatophyta</taxon>
        <taxon>Magnoliopsida</taxon>
        <taxon>eudicotyledons</taxon>
        <taxon>Gunneridae</taxon>
        <taxon>Pentapetalae</taxon>
        <taxon>asterids</taxon>
        <taxon>Ericales</taxon>
        <taxon>Ericaceae</taxon>
        <taxon>Ericoideae</taxon>
        <taxon>Rhodoreae</taxon>
        <taxon>Rhododendron</taxon>
    </lineage>
</organism>
<evidence type="ECO:0000313" key="2">
    <source>
        <dbReference type="Proteomes" id="UP000823749"/>
    </source>
</evidence>
<dbReference type="Proteomes" id="UP000823749">
    <property type="component" value="Chromosome 5"/>
</dbReference>
<name>A0AAV6K8L4_9ERIC</name>
<gene>
    <name evidence="1" type="ORF">RHGRI_014154</name>
</gene>
<reference evidence="1" key="1">
    <citation type="submission" date="2020-08" db="EMBL/GenBank/DDBJ databases">
        <title>Plant Genome Project.</title>
        <authorList>
            <person name="Zhang R.-G."/>
        </authorList>
    </citation>
    <scope>NUCLEOTIDE SEQUENCE</scope>
    <source>
        <strain evidence="1">WSP0</strain>
        <tissue evidence="1">Leaf</tissue>
    </source>
</reference>
<proteinExistence type="predicted"/>
<comment type="caution">
    <text evidence="1">The sequence shown here is derived from an EMBL/GenBank/DDBJ whole genome shotgun (WGS) entry which is preliminary data.</text>
</comment>
<dbReference type="AlphaFoldDB" id="A0AAV6K8L4"/>
<evidence type="ECO:0000313" key="1">
    <source>
        <dbReference type="EMBL" id="KAG5548704.1"/>
    </source>
</evidence>
<evidence type="ECO:0008006" key="3">
    <source>
        <dbReference type="Google" id="ProtNLM"/>
    </source>
</evidence>
<protein>
    <recommendedName>
        <fullName evidence="3">UBN2_2 domain-containing protein</fullName>
    </recommendedName>
</protein>
<dbReference type="PANTHER" id="PTHR35317:SF18">
    <property type="entry name" value="RNA-DIRECTED DNA POLYMERASE"/>
    <property type="match status" value="1"/>
</dbReference>